<evidence type="ECO:0000313" key="3">
    <source>
        <dbReference type="Proteomes" id="UP000636800"/>
    </source>
</evidence>
<dbReference type="AlphaFoldDB" id="A0A835RGA0"/>
<name>A0A835RGA0_VANPL</name>
<dbReference type="Proteomes" id="UP000639772">
    <property type="component" value="Chromosome 3"/>
</dbReference>
<evidence type="ECO:0000313" key="2">
    <source>
        <dbReference type="EMBL" id="KAG0490669.1"/>
    </source>
</evidence>
<dbReference type="EMBL" id="JADCNL010000003">
    <property type="protein sequence ID" value="KAG0488945.1"/>
    <property type="molecule type" value="Genomic_DNA"/>
</dbReference>
<gene>
    <name evidence="2" type="ORF">HPP92_007532</name>
    <name evidence="1" type="ORF">HPP92_007756</name>
</gene>
<comment type="caution">
    <text evidence="2">The sequence shown here is derived from an EMBL/GenBank/DDBJ whole genome shotgun (WGS) entry which is preliminary data.</text>
</comment>
<sequence length="79" mass="8951">MEMCECENQCLSDASKSGCRGFDFPCGRIEGFMGERTRLIGDWRGDKESKRGGGPPLTMMCDGRDWWDGLGWQKFVFTS</sequence>
<accession>A0A835RGA0</accession>
<organism evidence="2 4">
    <name type="scientific">Vanilla planifolia</name>
    <name type="common">Vanilla</name>
    <dbReference type="NCBI Taxonomy" id="51239"/>
    <lineage>
        <taxon>Eukaryota</taxon>
        <taxon>Viridiplantae</taxon>
        <taxon>Streptophyta</taxon>
        <taxon>Embryophyta</taxon>
        <taxon>Tracheophyta</taxon>
        <taxon>Spermatophyta</taxon>
        <taxon>Magnoliopsida</taxon>
        <taxon>Liliopsida</taxon>
        <taxon>Asparagales</taxon>
        <taxon>Orchidaceae</taxon>
        <taxon>Vanilloideae</taxon>
        <taxon>Vanilleae</taxon>
        <taxon>Vanilla</taxon>
    </lineage>
</organism>
<evidence type="ECO:0000313" key="4">
    <source>
        <dbReference type="Proteomes" id="UP000639772"/>
    </source>
</evidence>
<protein>
    <submittedName>
        <fullName evidence="2">Uncharacterized protein</fullName>
    </submittedName>
</protein>
<proteinExistence type="predicted"/>
<evidence type="ECO:0000313" key="1">
    <source>
        <dbReference type="EMBL" id="KAG0488945.1"/>
    </source>
</evidence>
<dbReference type="EMBL" id="JADCNM010000003">
    <property type="protein sequence ID" value="KAG0490669.1"/>
    <property type="molecule type" value="Genomic_DNA"/>
</dbReference>
<reference evidence="3 4" key="1">
    <citation type="journal article" date="2020" name="Nat. Food">
        <title>A phased Vanilla planifolia genome enables genetic improvement of flavour and production.</title>
        <authorList>
            <person name="Hasing T."/>
            <person name="Tang H."/>
            <person name="Brym M."/>
            <person name="Khazi F."/>
            <person name="Huang T."/>
            <person name="Chambers A.H."/>
        </authorList>
    </citation>
    <scope>NUCLEOTIDE SEQUENCE [LARGE SCALE GENOMIC DNA]</scope>
    <source>
        <tissue evidence="2">Leaf</tissue>
    </source>
</reference>
<keyword evidence="3" id="KW-1185">Reference proteome</keyword>
<dbReference type="Proteomes" id="UP000636800">
    <property type="component" value="Chromosome 3"/>
</dbReference>